<dbReference type="RefSeq" id="WP_344790517.1">
    <property type="nucleotide sequence ID" value="NZ_BAABBV010000001.1"/>
</dbReference>
<sequence length="100" mass="10914">MAGGTPTFSRWFQRWWVALVGAFMATGGAAIYEAAALSIPRGISTYSGSGNTSDWYVSFVDNPAFVYLMRLGEVLMAVGLVAVIATVVVRVVQRRRHQMP</sequence>
<organism evidence="2 3">
    <name type="scientific">Gryllotalpicola daejeonensis</name>
    <dbReference type="NCBI Taxonomy" id="993087"/>
    <lineage>
        <taxon>Bacteria</taxon>
        <taxon>Bacillati</taxon>
        <taxon>Actinomycetota</taxon>
        <taxon>Actinomycetes</taxon>
        <taxon>Micrococcales</taxon>
        <taxon>Microbacteriaceae</taxon>
        <taxon>Gryllotalpicola</taxon>
    </lineage>
</organism>
<feature type="transmembrane region" description="Helical" evidence="1">
    <location>
        <begin position="12"/>
        <end position="32"/>
    </location>
</feature>
<evidence type="ECO:0000313" key="3">
    <source>
        <dbReference type="Proteomes" id="UP001415169"/>
    </source>
</evidence>
<keyword evidence="1" id="KW-1133">Transmembrane helix</keyword>
<feature type="transmembrane region" description="Helical" evidence="1">
    <location>
        <begin position="74"/>
        <end position="92"/>
    </location>
</feature>
<evidence type="ECO:0000256" key="1">
    <source>
        <dbReference type="SAM" id="Phobius"/>
    </source>
</evidence>
<dbReference type="Proteomes" id="UP001415169">
    <property type="component" value="Unassembled WGS sequence"/>
</dbReference>
<proteinExistence type="predicted"/>
<accession>A0ABP7ZGR1</accession>
<protein>
    <submittedName>
        <fullName evidence="2">Uncharacterized protein</fullName>
    </submittedName>
</protein>
<keyword evidence="1" id="KW-0812">Transmembrane</keyword>
<evidence type="ECO:0000313" key="2">
    <source>
        <dbReference type="EMBL" id="GAA4157256.1"/>
    </source>
</evidence>
<dbReference type="EMBL" id="BAABBV010000001">
    <property type="protein sequence ID" value="GAA4157256.1"/>
    <property type="molecule type" value="Genomic_DNA"/>
</dbReference>
<keyword evidence="3" id="KW-1185">Reference proteome</keyword>
<gene>
    <name evidence="2" type="ORF">GCM10022286_08660</name>
</gene>
<reference evidence="2" key="2">
    <citation type="submission" date="2023-12" db="EMBL/GenBank/DDBJ databases">
        <authorList>
            <person name="Sun Q."/>
            <person name="Inoue M."/>
        </authorList>
    </citation>
    <scope>NUCLEOTIDE SEQUENCE</scope>
    <source>
        <strain evidence="2">JCM 17590</strain>
    </source>
</reference>
<name>A0ABP7ZGR1_9MICO</name>
<keyword evidence="1" id="KW-0472">Membrane</keyword>
<reference evidence="2" key="1">
    <citation type="journal article" date="2014" name="Int. J. Syst. Evol. Microbiol.">
        <title>Complete genome of a new Firmicutes species belonging to the dominant human colonic microbiota ('Ruminococcus bicirculans') reveals two chromosomes and a selective capacity to utilize plant glucans.</title>
        <authorList>
            <consortium name="NISC Comparative Sequencing Program"/>
            <person name="Wegmann U."/>
            <person name="Louis P."/>
            <person name="Goesmann A."/>
            <person name="Henrissat B."/>
            <person name="Duncan S.H."/>
            <person name="Flint H.J."/>
        </authorList>
    </citation>
    <scope>NUCLEOTIDE SEQUENCE</scope>
    <source>
        <strain evidence="2">JCM 17590</strain>
    </source>
</reference>
<comment type="caution">
    <text evidence="2">The sequence shown here is derived from an EMBL/GenBank/DDBJ whole genome shotgun (WGS) entry which is preliminary data.</text>
</comment>